<feature type="domain" description="Peptidase S8/S53" evidence="4">
    <location>
        <begin position="8"/>
        <end position="114"/>
    </location>
</feature>
<name>A0A7J6L1B3_PERCH</name>
<proteinExistence type="inferred from homology"/>
<dbReference type="InterPro" id="IPR000209">
    <property type="entry name" value="Peptidase_S8/S53_dom"/>
</dbReference>
<comment type="caution">
    <text evidence="5">The sequence shown here is derived from an EMBL/GenBank/DDBJ whole genome shotgun (WGS) entry which is preliminary data.</text>
</comment>
<dbReference type="AlphaFoldDB" id="A0A7J6L1B3"/>
<dbReference type="EMBL" id="JAAPAO010000867">
    <property type="protein sequence ID" value="KAF4652954.1"/>
    <property type="molecule type" value="Genomic_DNA"/>
</dbReference>
<evidence type="ECO:0000256" key="1">
    <source>
        <dbReference type="ARBA" id="ARBA00023529"/>
    </source>
</evidence>
<comment type="similarity">
    <text evidence="3">Belongs to the peptidase S8 family.</text>
</comment>
<dbReference type="GO" id="GO:0004252">
    <property type="term" value="F:serine-type endopeptidase activity"/>
    <property type="evidence" value="ECO:0007669"/>
    <property type="project" value="UniProtKB-EC"/>
</dbReference>
<dbReference type="Pfam" id="PF00082">
    <property type="entry name" value="Peptidase_S8"/>
    <property type="match status" value="1"/>
</dbReference>
<dbReference type="SUPFAM" id="SSF52743">
    <property type="entry name" value="Subtilisin-like"/>
    <property type="match status" value="1"/>
</dbReference>
<evidence type="ECO:0000256" key="3">
    <source>
        <dbReference type="PROSITE-ProRule" id="PRU01240"/>
    </source>
</evidence>
<comment type="caution">
    <text evidence="3">Lacks conserved residue(s) required for the propagation of feature annotation.</text>
</comment>
<accession>A0A7J6L1B3</accession>
<evidence type="ECO:0000256" key="2">
    <source>
        <dbReference type="ARBA" id="ARBA00023619"/>
    </source>
</evidence>
<sequence>MFKRVITEAVKQGNSVLVAASNSDDATGPEEVEIPCLMANPMPGVVCVAATLTSNPMVLLHEASLLASFGVPGTEYMVEEITGKTGKRRYDHGRGSSEATAIVAGIAATMQSFNE</sequence>
<evidence type="ECO:0000313" key="5">
    <source>
        <dbReference type="EMBL" id="KAF4652954.1"/>
    </source>
</evidence>
<dbReference type="PROSITE" id="PS51892">
    <property type="entry name" value="SUBTILASE"/>
    <property type="match status" value="1"/>
</dbReference>
<dbReference type="Gene3D" id="3.40.50.200">
    <property type="entry name" value="Peptidase S8/S53 domain"/>
    <property type="match status" value="1"/>
</dbReference>
<organism evidence="5 6">
    <name type="scientific">Perkinsus chesapeaki</name>
    <name type="common">Clam parasite</name>
    <name type="synonym">Perkinsus andrewsi</name>
    <dbReference type="NCBI Taxonomy" id="330153"/>
    <lineage>
        <taxon>Eukaryota</taxon>
        <taxon>Sar</taxon>
        <taxon>Alveolata</taxon>
        <taxon>Perkinsozoa</taxon>
        <taxon>Perkinsea</taxon>
        <taxon>Perkinsida</taxon>
        <taxon>Perkinsidae</taxon>
        <taxon>Perkinsus</taxon>
    </lineage>
</organism>
<evidence type="ECO:0000313" key="6">
    <source>
        <dbReference type="Proteomes" id="UP000591131"/>
    </source>
</evidence>
<comment type="catalytic activity">
    <reaction evidence="1">
        <text>Hydrolysis of proteins with broad specificity for peptide bonds, and a preference for a large uncharged residue in P1. Hydrolyzes peptide amides.</text>
        <dbReference type="EC" id="3.4.21.62"/>
    </reaction>
</comment>
<dbReference type="Proteomes" id="UP000591131">
    <property type="component" value="Unassembled WGS sequence"/>
</dbReference>
<dbReference type="EC" id="3.4.21.62" evidence="2"/>
<dbReference type="InterPro" id="IPR036852">
    <property type="entry name" value="Peptidase_S8/S53_dom_sf"/>
</dbReference>
<keyword evidence="6" id="KW-1185">Reference proteome</keyword>
<dbReference type="GO" id="GO:0006508">
    <property type="term" value="P:proteolysis"/>
    <property type="evidence" value="ECO:0007669"/>
    <property type="project" value="InterPro"/>
</dbReference>
<protein>
    <recommendedName>
        <fullName evidence="2">subtilisin</fullName>
        <ecNumber evidence="2">3.4.21.62</ecNumber>
    </recommendedName>
</protein>
<gene>
    <name evidence="5" type="ORF">FOL47_010772</name>
</gene>
<reference evidence="5 6" key="1">
    <citation type="submission" date="2020-04" db="EMBL/GenBank/DDBJ databases">
        <title>Perkinsus chesapeaki whole genome sequence.</title>
        <authorList>
            <person name="Bogema D.R."/>
        </authorList>
    </citation>
    <scope>NUCLEOTIDE SEQUENCE [LARGE SCALE GENOMIC DNA]</scope>
    <source>
        <strain evidence="5">ATCC PRA-425</strain>
    </source>
</reference>
<evidence type="ECO:0000259" key="4">
    <source>
        <dbReference type="Pfam" id="PF00082"/>
    </source>
</evidence>
<dbReference type="CDD" id="cd00306">
    <property type="entry name" value="Peptidases_S8_S53"/>
    <property type="match status" value="1"/>
</dbReference>